<feature type="region of interest" description="Disordered" evidence="4">
    <location>
        <begin position="26"/>
        <end position="53"/>
    </location>
</feature>
<dbReference type="GO" id="GO:0003676">
    <property type="term" value="F:nucleic acid binding"/>
    <property type="evidence" value="ECO:0007669"/>
    <property type="project" value="InterPro"/>
</dbReference>
<dbReference type="EMBL" id="CP144749">
    <property type="protein sequence ID" value="WVZ78006.1"/>
    <property type="molecule type" value="Genomic_DNA"/>
</dbReference>
<dbReference type="GO" id="GO:0006353">
    <property type="term" value="P:DNA-templated transcription termination"/>
    <property type="evidence" value="ECO:0007669"/>
    <property type="project" value="UniProtKB-KW"/>
</dbReference>
<dbReference type="InterPro" id="IPR038538">
    <property type="entry name" value="MTERF_sf"/>
</dbReference>
<accession>A0AAQ3WYA3</accession>
<keyword evidence="2" id="KW-0805">Transcription regulation</keyword>
<comment type="similarity">
    <text evidence="1">Belongs to the mTERF family.</text>
</comment>
<evidence type="ECO:0000256" key="1">
    <source>
        <dbReference type="ARBA" id="ARBA00007692"/>
    </source>
</evidence>
<keyword evidence="3" id="KW-0809">Transit peptide</keyword>
<dbReference type="PANTHER" id="PTHR13068:SF84">
    <property type="entry name" value="OS06G0225100 PROTEIN"/>
    <property type="match status" value="1"/>
</dbReference>
<evidence type="ECO:0000256" key="3">
    <source>
        <dbReference type="ARBA" id="ARBA00022946"/>
    </source>
</evidence>
<dbReference type="FunFam" id="1.25.70.10:FF:000001">
    <property type="entry name" value="Mitochondrial transcription termination factor-like"/>
    <property type="match status" value="1"/>
</dbReference>
<dbReference type="Pfam" id="PF02536">
    <property type="entry name" value="mTERF"/>
    <property type="match status" value="1"/>
</dbReference>
<evidence type="ECO:0000256" key="2">
    <source>
        <dbReference type="ARBA" id="ARBA00022472"/>
    </source>
</evidence>
<dbReference type="PANTHER" id="PTHR13068">
    <property type="entry name" value="CGI-12 PROTEIN-RELATED"/>
    <property type="match status" value="1"/>
</dbReference>
<name>A0AAQ3WYA3_PASNO</name>
<dbReference type="Gene3D" id="1.25.70.10">
    <property type="entry name" value="Transcription termination factor 3, mitochondrial"/>
    <property type="match status" value="2"/>
</dbReference>
<dbReference type="Proteomes" id="UP001341281">
    <property type="component" value="Chromosome 05"/>
</dbReference>
<sequence length="390" mass="43268">MEWKNVCVCVVEWMSKRGKGVSRVNVTASSRVSSRHRPLPALPPPPLPSRSTASSQTTAVVPFVVEDYLIATCHLSPTQALKSSKPLSHLKSPSKPDTVVAFLSGLGLSAADIAAAVTFDPKLLYSDVGRTLAPRLAELRDLGLSTFQIGRLVLVDPRRFRRPTRRLLAYYIPLFGSFENLLRTLRRNPFLLGFDVEGVVTPNVALLMECGLDACDIAMVSMSVPRLITTNLEHVRAIVERTEALGACTVAFLHDNKIAAKLLKKTFGWLDAEVGVAVSNRPFLLRYSEDRLRRLSEFLITQVGLEPQYIARTSTLFTYSLERRLMPRHYVVKFLKDNGLLEHGPSYYTAVQLSENGFMDKFIRPYKDAAPSLAQDYAAACRAQASTTAL</sequence>
<keyword evidence="2" id="KW-0804">Transcription</keyword>
<evidence type="ECO:0000313" key="5">
    <source>
        <dbReference type="EMBL" id="WVZ78006.1"/>
    </source>
</evidence>
<organism evidence="5 6">
    <name type="scientific">Paspalum notatum var. saurae</name>
    <dbReference type="NCBI Taxonomy" id="547442"/>
    <lineage>
        <taxon>Eukaryota</taxon>
        <taxon>Viridiplantae</taxon>
        <taxon>Streptophyta</taxon>
        <taxon>Embryophyta</taxon>
        <taxon>Tracheophyta</taxon>
        <taxon>Spermatophyta</taxon>
        <taxon>Magnoliopsida</taxon>
        <taxon>Liliopsida</taxon>
        <taxon>Poales</taxon>
        <taxon>Poaceae</taxon>
        <taxon>PACMAD clade</taxon>
        <taxon>Panicoideae</taxon>
        <taxon>Andropogonodae</taxon>
        <taxon>Paspaleae</taxon>
        <taxon>Paspalinae</taxon>
        <taxon>Paspalum</taxon>
    </lineage>
</organism>
<dbReference type="SMART" id="SM00733">
    <property type="entry name" value="Mterf"/>
    <property type="match status" value="4"/>
</dbReference>
<proteinExistence type="inferred from homology"/>
<protein>
    <submittedName>
        <fullName evidence="5">Uncharacterized protein</fullName>
    </submittedName>
</protein>
<evidence type="ECO:0000313" key="6">
    <source>
        <dbReference type="Proteomes" id="UP001341281"/>
    </source>
</evidence>
<keyword evidence="6" id="KW-1185">Reference proteome</keyword>
<dbReference type="AlphaFoldDB" id="A0AAQ3WYA3"/>
<evidence type="ECO:0000256" key="4">
    <source>
        <dbReference type="SAM" id="MobiDB-lite"/>
    </source>
</evidence>
<gene>
    <name evidence="5" type="ORF">U9M48_025787</name>
</gene>
<dbReference type="InterPro" id="IPR003690">
    <property type="entry name" value="MTERF"/>
</dbReference>
<reference evidence="5 6" key="1">
    <citation type="submission" date="2024-02" db="EMBL/GenBank/DDBJ databases">
        <title>High-quality chromosome-scale genome assembly of Pensacola bahiagrass (Paspalum notatum Flugge var. saurae).</title>
        <authorList>
            <person name="Vega J.M."/>
            <person name="Podio M."/>
            <person name="Orjuela J."/>
            <person name="Siena L.A."/>
            <person name="Pessino S.C."/>
            <person name="Combes M.C."/>
            <person name="Mariac C."/>
            <person name="Albertini E."/>
            <person name="Pupilli F."/>
            <person name="Ortiz J.P.A."/>
            <person name="Leblanc O."/>
        </authorList>
    </citation>
    <scope>NUCLEOTIDE SEQUENCE [LARGE SCALE GENOMIC DNA]</scope>
    <source>
        <strain evidence="5">R1</strain>
        <tissue evidence="5">Leaf</tissue>
    </source>
</reference>
<keyword evidence="2" id="KW-0806">Transcription termination</keyword>